<sequence>MNYYSIRTYEEKSLFLDLFEEQNVFLSVSGPRLFPLKNRRKFSLIAWPSLEELSQTPSSGNIEVEEESLSQDQGLEESNEDFAKHWGDSSDEDSSDVKEIDASYSSTFVWFDLKISKSFEFNMCTRVLKRVTLEFLNEVVNKQLVNFSDKVVCVEQELHNLKQEHEGLRGSTFKEIESMQQDLIQRFIDANYRVDTMKDSACIDKLKIEISTFYGGICEGLESWVESTENLFELLNVTRDSVKISIAIQGLRHIAKNWSVLYLRNLDGSEHNGHDFREAIYNRFWSIDIGYEIQYDLYELVQGDMDVESYIAKFKKLCFNGGSDDLNEVYRWGSSINCISEEFVRVNHLEVNDLSEPYKLCWLHGGMELSVTQSAKVDLRIGDLVTSELLDIVPMTALVELRSLSPWESEHIMFKKRELSKALCKVKDVQQNKKEGTFEEGESSGGKFAVRTWPSLEELSITPSSGNIEIEEELLSQDQGLEESNEDFGYHWSDSSDEDSSDVKEIDASEFVPNSKRLEEI</sequence>
<feature type="region of interest" description="Disordered" evidence="2">
    <location>
        <begin position="54"/>
        <end position="74"/>
    </location>
</feature>
<proteinExistence type="predicted"/>
<feature type="coiled-coil region" evidence="1">
    <location>
        <begin position="144"/>
        <end position="171"/>
    </location>
</feature>
<reference evidence="3" key="1">
    <citation type="submission" date="2023-03" db="EMBL/GenBank/DDBJ databases">
        <authorList>
            <person name="Julca I."/>
        </authorList>
    </citation>
    <scope>NUCLEOTIDE SEQUENCE</scope>
</reference>
<feature type="region of interest" description="Disordered" evidence="2">
    <location>
        <begin position="485"/>
        <end position="521"/>
    </location>
</feature>
<dbReference type="Proteomes" id="UP001161247">
    <property type="component" value="Chromosome 2"/>
</dbReference>
<accession>A0AAV1CG83</accession>
<evidence type="ECO:0000256" key="1">
    <source>
        <dbReference type="SAM" id="Coils"/>
    </source>
</evidence>
<evidence type="ECO:0000313" key="3">
    <source>
        <dbReference type="EMBL" id="CAI9094714.1"/>
    </source>
</evidence>
<name>A0AAV1CG83_OLDCO</name>
<evidence type="ECO:0000313" key="4">
    <source>
        <dbReference type="Proteomes" id="UP001161247"/>
    </source>
</evidence>
<gene>
    <name evidence="3" type="ORF">OLC1_LOCUS5817</name>
</gene>
<feature type="compositionally biased region" description="Acidic residues" evidence="2">
    <location>
        <begin position="63"/>
        <end position="74"/>
    </location>
</feature>
<protein>
    <submittedName>
        <fullName evidence="3">OLC1v1030501C1</fullName>
    </submittedName>
</protein>
<dbReference type="AlphaFoldDB" id="A0AAV1CG83"/>
<dbReference type="CDD" id="cd00303">
    <property type="entry name" value="retropepsin_like"/>
    <property type="match status" value="1"/>
</dbReference>
<dbReference type="EMBL" id="OX459119">
    <property type="protein sequence ID" value="CAI9094714.1"/>
    <property type="molecule type" value="Genomic_DNA"/>
</dbReference>
<organism evidence="3 4">
    <name type="scientific">Oldenlandia corymbosa var. corymbosa</name>
    <dbReference type="NCBI Taxonomy" id="529605"/>
    <lineage>
        <taxon>Eukaryota</taxon>
        <taxon>Viridiplantae</taxon>
        <taxon>Streptophyta</taxon>
        <taxon>Embryophyta</taxon>
        <taxon>Tracheophyta</taxon>
        <taxon>Spermatophyta</taxon>
        <taxon>Magnoliopsida</taxon>
        <taxon>eudicotyledons</taxon>
        <taxon>Gunneridae</taxon>
        <taxon>Pentapetalae</taxon>
        <taxon>asterids</taxon>
        <taxon>lamiids</taxon>
        <taxon>Gentianales</taxon>
        <taxon>Rubiaceae</taxon>
        <taxon>Rubioideae</taxon>
        <taxon>Spermacoceae</taxon>
        <taxon>Hedyotis-Oldenlandia complex</taxon>
        <taxon>Oldenlandia</taxon>
    </lineage>
</organism>
<keyword evidence="1" id="KW-0175">Coiled coil</keyword>
<evidence type="ECO:0000256" key="2">
    <source>
        <dbReference type="SAM" id="MobiDB-lite"/>
    </source>
</evidence>
<keyword evidence="4" id="KW-1185">Reference proteome</keyword>